<feature type="non-terminal residue" evidence="13">
    <location>
        <position position="771"/>
    </location>
</feature>
<dbReference type="InterPro" id="IPR044492">
    <property type="entry name" value="P_typ_ATPase_HD_dom"/>
</dbReference>
<dbReference type="PRINTS" id="PR00119">
    <property type="entry name" value="CATATPASE"/>
</dbReference>
<dbReference type="InterPro" id="IPR027256">
    <property type="entry name" value="P-typ_ATPase_IB"/>
</dbReference>
<keyword evidence="5 10" id="KW-0547">Nucleotide-binding</keyword>
<feature type="compositionally biased region" description="Basic and acidic residues" evidence="11">
    <location>
        <begin position="748"/>
        <end position="763"/>
    </location>
</feature>
<dbReference type="InterPro" id="IPR006121">
    <property type="entry name" value="HMA_dom"/>
</dbReference>
<dbReference type="SUPFAM" id="SSF55008">
    <property type="entry name" value="HMA, heavy metal-associated domain"/>
    <property type="match status" value="1"/>
</dbReference>
<name>A0A426U2A5_9CHLR</name>
<dbReference type="InterPro" id="IPR051014">
    <property type="entry name" value="Cation_Transport_ATPase_IB"/>
</dbReference>
<dbReference type="PANTHER" id="PTHR48085:SF5">
    <property type="entry name" value="CADMIUM_ZINC-TRANSPORTING ATPASE HMA4-RELATED"/>
    <property type="match status" value="1"/>
</dbReference>
<dbReference type="GO" id="GO:0015086">
    <property type="term" value="F:cadmium ion transmembrane transporter activity"/>
    <property type="evidence" value="ECO:0007669"/>
    <property type="project" value="TreeGrafter"/>
</dbReference>
<dbReference type="PROSITE" id="PS50846">
    <property type="entry name" value="HMA_2"/>
    <property type="match status" value="1"/>
</dbReference>
<evidence type="ECO:0000259" key="12">
    <source>
        <dbReference type="PROSITE" id="PS50846"/>
    </source>
</evidence>
<dbReference type="GO" id="GO:0019829">
    <property type="term" value="F:ATPase-coupled monoatomic cation transmembrane transporter activity"/>
    <property type="evidence" value="ECO:0007669"/>
    <property type="project" value="InterPro"/>
</dbReference>
<evidence type="ECO:0000313" key="13">
    <source>
        <dbReference type="EMBL" id="RRR73630.1"/>
    </source>
</evidence>
<feature type="domain" description="HMA" evidence="12">
    <location>
        <begin position="6"/>
        <end position="69"/>
    </location>
</feature>
<dbReference type="NCBIfam" id="TIGR01525">
    <property type="entry name" value="ATPase-IB_hvy"/>
    <property type="match status" value="1"/>
</dbReference>
<dbReference type="InterPro" id="IPR001757">
    <property type="entry name" value="P_typ_ATPase"/>
</dbReference>
<evidence type="ECO:0000256" key="10">
    <source>
        <dbReference type="RuleBase" id="RU362081"/>
    </source>
</evidence>
<feature type="transmembrane region" description="Helical" evidence="10">
    <location>
        <begin position="371"/>
        <end position="396"/>
    </location>
</feature>
<keyword evidence="3 10" id="KW-0812">Transmembrane</keyword>
<evidence type="ECO:0000256" key="4">
    <source>
        <dbReference type="ARBA" id="ARBA00022723"/>
    </source>
</evidence>
<keyword evidence="10" id="KW-1003">Cell membrane</keyword>
<dbReference type="AlphaFoldDB" id="A0A426U2A5"/>
<dbReference type="InterPro" id="IPR023214">
    <property type="entry name" value="HAD_sf"/>
</dbReference>
<feature type="transmembrane region" description="Helical" evidence="10">
    <location>
        <begin position="123"/>
        <end position="141"/>
    </location>
</feature>
<dbReference type="GO" id="GO:0005886">
    <property type="term" value="C:plasma membrane"/>
    <property type="evidence" value="ECO:0007669"/>
    <property type="project" value="UniProtKB-SubCell"/>
</dbReference>
<dbReference type="Gene3D" id="3.40.1110.10">
    <property type="entry name" value="Calcium-transporting ATPase, cytoplasmic domain N"/>
    <property type="match status" value="1"/>
</dbReference>
<sequence>MTRPPVEYTFTIRGLDCAGCAQTVERGVGQLPGVQACTLTFTSERLWVRGELAAATIVQRVRDLGYEAVATEEVPLAPPRATAAPTFLAFMLARRETRLALVGALLVLPGVVLDEILGWEALWINLLALLAMALTIGPIAHSAWRGLRFNRELNINALMTIAALGAVAIGAYVEAGLVMVLFTIGEALEGYTATRARHAIASLLEVAPATALRLGTSCCNSGSVCEERVPIDVLQVGDVVVVRPGERIPMDGTVRAGYSSINQAPITGESRLIEKEPGAEVFAGSINGEGCLELTVTQLAQDNTIARMVRLVAEAQERRAPVQRFVNQFAKYYTPAVVLLALLVATLPPLLFGQPFWNPAPDTFGWFYRGLALLVVACPCALVISTPVSLVSALSAAARNGVLIKGGAYLEALSKVQVVACDKTGTLTAGQPEVVALRSVYCPTPEGVAVAHCVVCDDLLALAGAVERRSEHPLAHAIMAASEARGLTAHIPAAEGVKALVGRGVTGMINGREVFVGSHRAFEGAIAHTPAHCALASQDAAAGHTPVMVSVAGNYYGTITLADVVRPSSREAVAQLHAMGLKAVVMLTGDQQATAERIGAEVGVSAVRADLLPAAKVAAIQALEREYGPVAMVGDGINDTPALATASVGIALGGMGGGTNQAMETADVTLMSDDLRRLPFAIRLSRAAMQTVAVNVALSIGIKLLFLVLVLFGMGTLWMAVLADVGTSLLVTLNGMRLLGYGREREAERRGGGGRRRGAEAERCGGGGRRR</sequence>
<evidence type="ECO:0000256" key="6">
    <source>
        <dbReference type="ARBA" id="ARBA00022840"/>
    </source>
</evidence>
<dbReference type="SFLD" id="SFLDS00003">
    <property type="entry name" value="Haloacid_Dehalogenase"/>
    <property type="match status" value="1"/>
</dbReference>
<dbReference type="CDD" id="cd00371">
    <property type="entry name" value="HMA"/>
    <property type="match status" value="1"/>
</dbReference>
<dbReference type="GO" id="GO:0046872">
    <property type="term" value="F:metal ion binding"/>
    <property type="evidence" value="ECO:0007669"/>
    <property type="project" value="UniProtKB-KW"/>
</dbReference>
<dbReference type="Gene3D" id="3.40.50.1000">
    <property type="entry name" value="HAD superfamily/HAD-like"/>
    <property type="match status" value="1"/>
</dbReference>
<evidence type="ECO:0000256" key="11">
    <source>
        <dbReference type="SAM" id="MobiDB-lite"/>
    </source>
</evidence>
<dbReference type="SUPFAM" id="SSF81653">
    <property type="entry name" value="Calcium ATPase, transduction domain A"/>
    <property type="match status" value="1"/>
</dbReference>
<comment type="caution">
    <text evidence="13">The sequence shown here is derived from an EMBL/GenBank/DDBJ whole genome shotgun (WGS) entry which is preliminary data.</text>
</comment>
<evidence type="ECO:0000256" key="2">
    <source>
        <dbReference type="ARBA" id="ARBA00006024"/>
    </source>
</evidence>
<dbReference type="InterPro" id="IPR036412">
    <property type="entry name" value="HAD-like_sf"/>
</dbReference>
<dbReference type="SUPFAM" id="SSF56784">
    <property type="entry name" value="HAD-like"/>
    <property type="match status" value="1"/>
</dbReference>
<keyword evidence="7" id="KW-1278">Translocase</keyword>
<feature type="region of interest" description="Disordered" evidence="11">
    <location>
        <begin position="748"/>
        <end position="771"/>
    </location>
</feature>
<gene>
    <name evidence="13" type="ORF">EI684_08520</name>
</gene>
<evidence type="ECO:0000256" key="1">
    <source>
        <dbReference type="ARBA" id="ARBA00004651"/>
    </source>
</evidence>
<keyword evidence="4 10" id="KW-0479">Metal-binding</keyword>
<dbReference type="EMBL" id="RSAS01000327">
    <property type="protein sequence ID" value="RRR73630.1"/>
    <property type="molecule type" value="Genomic_DNA"/>
</dbReference>
<dbReference type="Proteomes" id="UP000280307">
    <property type="component" value="Unassembled WGS sequence"/>
</dbReference>
<dbReference type="FunFam" id="2.70.150.10:FF:000002">
    <property type="entry name" value="Copper-transporting ATPase 1, putative"/>
    <property type="match status" value="1"/>
</dbReference>
<dbReference type="InterPro" id="IPR023299">
    <property type="entry name" value="ATPase_P-typ_cyto_dom_N"/>
</dbReference>
<dbReference type="InterPro" id="IPR008250">
    <property type="entry name" value="ATPase_P-typ_transduc_dom_A_sf"/>
</dbReference>
<dbReference type="InterPro" id="IPR023298">
    <property type="entry name" value="ATPase_P-typ_TM_dom_sf"/>
</dbReference>
<proteinExistence type="inferred from homology"/>
<dbReference type="PROSITE" id="PS00154">
    <property type="entry name" value="ATPASE_E1_E2"/>
    <property type="match status" value="1"/>
</dbReference>
<dbReference type="PANTHER" id="PTHR48085">
    <property type="entry name" value="CADMIUM/ZINC-TRANSPORTING ATPASE HMA2-RELATED"/>
    <property type="match status" value="1"/>
</dbReference>
<dbReference type="Pfam" id="PF00403">
    <property type="entry name" value="HMA"/>
    <property type="match status" value="1"/>
</dbReference>
<dbReference type="SFLD" id="SFLDF00027">
    <property type="entry name" value="p-type_atpase"/>
    <property type="match status" value="1"/>
</dbReference>
<accession>A0A426U2A5</accession>
<dbReference type="Pfam" id="PF00122">
    <property type="entry name" value="E1-E2_ATPase"/>
    <property type="match status" value="1"/>
</dbReference>
<dbReference type="GO" id="GO:0005524">
    <property type="term" value="F:ATP binding"/>
    <property type="evidence" value="ECO:0007669"/>
    <property type="project" value="UniProtKB-UniRule"/>
</dbReference>
<dbReference type="Gene3D" id="3.30.70.100">
    <property type="match status" value="1"/>
</dbReference>
<evidence type="ECO:0000256" key="8">
    <source>
        <dbReference type="ARBA" id="ARBA00022989"/>
    </source>
</evidence>
<protein>
    <submittedName>
        <fullName evidence="13">Heavy metal translocating P-type ATPase</fullName>
    </submittedName>
</protein>
<keyword evidence="6 10" id="KW-0067">ATP-binding</keyword>
<feature type="transmembrane region" description="Helical" evidence="10">
    <location>
        <begin position="718"/>
        <end position="740"/>
    </location>
</feature>
<comment type="subcellular location">
    <subcellularLocation>
        <location evidence="1">Cell membrane</location>
        <topology evidence="1">Multi-pass membrane protein</topology>
    </subcellularLocation>
</comment>
<evidence type="ECO:0000256" key="3">
    <source>
        <dbReference type="ARBA" id="ARBA00022692"/>
    </source>
</evidence>
<feature type="transmembrane region" description="Helical" evidence="10">
    <location>
        <begin position="692"/>
        <end position="712"/>
    </location>
</feature>
<dbReference type="PRINTS" id="PR00941">
    <property type="entry name" value="CDATPASE"/>
</dbReference>
<evidence type="ECO:0000256" key="9">
    <source>
        <dbReference type="ARBA" id="ARBA00023136"/>
    </source>
</evidence>
<feature type="transmembrane region" description="Helical" evidence="10">
    <location>
        <begin position="153"/>
        <end position="171"/>
    </location>
</feature>
<dbReference type="GO" id="GO:0016887">
    <property type="term" value="F:ATP hydrolysis activity"/>
    <property type="evidence" value="ECO:0007669"/>
    <property type="project" value="InterPro"/>
</dbReference>
<dbReference type="InterPro" id="IPR059000">
    <property type="entry name" value="ATPase_P-type_domA"/>
</dbReference>
<evidence type="ECO:0000256" key="5">
    <source>
        <dbReference type="ARBA" id="ARBA00022741"/>
    </source>
</evidence>
<dbReference type="Pfam" id="PF00702">
    <property type="entry name" value="Hydrolase"/>
    <property type="match status" value="1"/>
</dbReference>
<comment type="similarity">
    <text evidence="2 10">Belongs to the cation transport ATPase (P-type) (TC 3.A.3) family. Type IB subfamily.</text>
</comment>
<dbReference type="NCBIfam" id="TIGR01494">
    <property type="entry name" value="ATPase_P-type"/>
    <property type="match status" value="2"/>
</dbReference>
<keyword evidence="9 10" id="KW-0472">Membrane</keyword>
<feature type="transmembrane region" description="Helical" evidence="10">
    <location>
        <begin position="332"/>
        <end position="351"/>
    </location>
</feature>
<dbReference type="InterPro" id="IPR036163">
    <property type="entry name" value="HMA_dom_sf"/>
</dbReference>
<reference evidence="13 14" key="1">
    <citation type="submission" date="2018-12" db="EMBL/GenBank/DDBJ databases">
        <title>Genome Sequence of Candidatus Viridilinea halotolerans isolated from saline sulfide-rich spring.</title>
        <authorList>
            <person name="Grouzdev D.S."/>
            <person name="Burganskaya E.I."/>
            <person name="Krutkina M.S."/>
            <person name="Sukhacheva M.V."/>
            <person name="Gorlenko V.M."/>
        </authorList>
    </citation>
    <scope>NUCLEOTIDE SEQUENCE [LARGE SCALE GENOMIC DNA]</scope>
    <source>
        <strain evidence="13">Chok-6</strain>
    </source>
</reference>
<dbReference type="Gene3D" id="2.70.150.10">
    <property type="entry name" value="Calcium-transporting ATPase, cytoplasmic transduction domain A"/>
    <property type="match status" value="1"/>
</dbReference>
<dbReference type="InterPro" id="IPR018303">
    <property type="entry name" value="ATPase_P-typ_P_site"/>
</dbReference>
<evidence type="ECO:0000256" key="7">
    <source>
        <dbReference type="ARBA" id="ARBA00022967"/>
    </source>
</evidence>
<organism evidence="13 14">
    <name type="scientific">Candidatus Viridilinea halotolerans</name>
    <dbReference type="NCBI Taxonomy" id="2491704"/>
    <lineage>
        <taxon>Bacteria</taxon>
        <taxon>Bacillati</taxon>
        <taxon>Chloroflexota</taxon>
        <taxon>Chloroflexia</taxon>
        <taxon>Chloroflexales</taxon>
        <taxon>Chloroflexineae</taxon>
        <taxon>Oscillochloridaceae</taxon>
        <taxon>Candidatus Viridilinea</taxon>
    </lineage>
</organism>
<evidence type="ECO:0000313" key="14">
    <source>
        <dbReference type="Proteomes" id="UP000280307"/>
    </source>
</evidence>
<dbReference type="SUPFAM" id="SSF81665">
    <property type="entry name" value="Calcium ATPase, transmembrane domain M"/>
    <property type="match status" value="1"/>
</dbReference>
<keyword evidence="8 10" id="KW-1133">Transmembrane helix</keyword>
<dbReference type="SFLD" id="SFLDG00002">
    <property type="entry name" value="C1.7:_P-type_atpase_like"/>
    <property type="match status" value="1"/>
</dbReference>